<evidence type="ECO:0000256" key="9">
    <source>
        <dbReference type="SAM" id="Phobius"/>
    </source>
</evidence>
<feature type="transmembrane region" description="Helical" evidence="9">
    <location>
        <begin position="103"/>
        <end position="123"/>
    </location>
</feature>
<dbReference type="GO" id="GO:0012505">
    <property type="term" value="C:endomembrane system"/>
    <property type="evidence" value="ECO:0007669"/>
    <property type="project" value="UniProtKB-SubCell"/>
</dbReference>
<dbReference type="GO" id="GO:0006873">
    <property type="term" value="P:intracellular monoatomic ion homeostasis"/>
    <property type="evidence" value="ECO:0007669"/>
    <property type="project" value="InterPro"/>
</dbReference>
<accession>A0AAD5JPL8</accession>
<keyword evidence="11" id="KW-1185">Reference proteome</keyword>
<dbReference type="PANTHER" id="PTHR31269:SF60">
    <property type="entry name" value="S-TYPE ANION CHANNEL SLAH1"/>
    <property type="match status" value="1"/>
</dbReference>
<evidence type="ECO:0000256" key="6">
    <source>
        <dbReference type="ARBA" id="ARBA00022989"/>
    </source>
</evidence>
<evidence type="ECO:0000256" key="2">
    <source>
        <dbReference type="ARBA" id="ARBA00007808"/>
    </source>
</evidence>
<feature type="transmembrane region" description="Helical" evidence="9">
    <location>
        <begin position="78"/>
        <end position="97"/>
    </location>
</feature>
<organism evidence="10 11">
    <name type="scientific">Acer negundo</name>
    <name type="common">Box elder</name>
    <dbReference type="NCBI Taxonomy" id="4023"/>
    <lineage>
        <taxon>Eukaryota</taxon>
        <taxon>Viridiplantae</taxon>
        <taxon>Streptophyta</taxon>
        <taxon>Embryophyta</taxon>
        <taxon>Tracheophyta</taxon>
        <taxon>Spermatophyta</taxon>
        <taxon>Magnoliopsida</taxon>
        <taxon>eudicotyledons</taxon>
        <taxon>Gunneridae</taxon>
        <taxon>Pentapetalae</taxon>
        <taxon>rosids</taxon>
        <taxon>malvids</taxon>
        <taxon>Sapindales</taxon>
        <taxon>Sapindaceae</taxon>
        <taxon>Hippocastanoideae</taxon>
        <taxon>Acereae</taxon>
        <taxon>Acer</taxon>
    </lineage>
</organism>
<dbReference type="AlphaFoldDB" id="A0AAD5JPL8"/>
<evidence type="ECO:0000313" key="11">
    <source>
        <dbReference type="Proteomes" id="UP001064489"/>
    </source>
</evidence>
<comment type="caution">
    <text evidence="10">The sequence shown here is derived from an EMBL/GenBank/DDBJ whole genome shotgun (WGS) entry which is preliminary data.</text>
</comment>
<dbReference type="GO" id="GO:0005886">
    <property type="term" value="C:plasma membrane"/>
    <property type="evidence" value="ECO:0007669"/>
    <property type="project" value="UniProtKB-SubCell"/>
</dbReference>
<dbReference type="InterPro" id="IPR038665">
    <property type="entry name" value="Voltage-dep_anion_channel_sf"/>
</dbReference>
<keyword evidence="7" id="KW-0406">Ion transport</keyword>
<reference evidence="10 11" key="1">
    <citation type="journal article" date="2022" name="Plant J.">
        <title>Strategies of tolerance reflected in two North American maple genomes.</title>
        <authorList>
            <person name="McEvoy S.L."/>
            <person name="Sezen U.U."/>
            <person name="Trouern-Trend A."/>
            <person name="McMahon S.M."/>
            <person name="Schaberg P.G."/>
            <person name="Yang J."/>
            <person name="Wegrzyn J.L."/>
            <person name="Swenson N.G."/>
        </authorList>
    </citation>
    <scope>NUCLEOTIDE SEQUENCE [LARGE SCALE GENOMIC DNA]</scope>
    <source>
        <strain evidence="10">91603</strain>
    </source>
</reference>
<evidence type="ECO:0000256" key="1">
    <source>
        <dbReference type="ARBA" id="ARBA00004651"/>
    </source>
</evidence>
<sequence>MQAFQNKHLTWLPSFTMKILSESKRDSQAGVLPSTVFHLLWWLAIITQASLSLLYVLKCFHHFHMVKAEFLHHVGVNYLYAPWISFLLLLQSSPVILSNSVLYLVLCWVFSIPVIFLDIKIYGQWFTTEKRFLYIFANPTSQISVIANFVVAQAAAKMGWKETAVCMFSLGMVHI</sequence>
<evidence type="ECO:0000256" key="8">
    <source>
        <dbReference type="ARBA" id="ARBA00023136"/>
    </source>
</evidence>
<feature type="transmembrane region" description="Helical" evidence="9">
    <location>
        <begin position="39"/>
        <end position="57"/>
    </location>
</feature>
<evidence type="ECO:0000256" key="7">
    <source>
        <dbReference type="ARBA" id="ARBA00023065"/>
    </source>
</evidence>
<keyword evidence="8 9" id="KW-0472">Membrane</keyword>
<name>A0AAD5JPL8_ACENE</name>
<keyword evidence="5 9" id="KW-0812">Transmembrane</keyword>
<protein>
    <submittedName>
        <fullName evidence="10">Uncharacterized protein</fullName>
    </submittedName>
</protein>
<dbReference type="EMBL" id="JAJSOW010000002">
    <property type="protein sequence ID" value="KAI9197559.1"/>
    <property type="molecule type" value="Genomic_DNA"/>
</dbReference>
<dbReference type="PANTHER" id="PTHR31269">
    <property type="entry name" value="S-TYPE ANION CHANNEL SLAH3"/>
    <property type="match status" value="1"/>
</dbReference>
<evidence type="ECO:0000256" key="5">
    <source>
        <dbReference type="ARBA" id="ARBA00022692"/>
    </source>
</evidence>
<dbReference type="InterPro" id="IPR004695">
    <property type="entry name" value="SLAC1/Mae1/Ssu1/TehA"/>
</dbReference>
<gene>
    <name evidence="10" type="ORF">LWI28_000676</name>
</gene>
<evidence type="ECO:0000313" key="10">
    <source>
        <dbReference type="EMBL" id="KAI9197559.1"/>
    </source>
</evidence>
<dbReference type="InterPro" id="IPR030183">
    <property type="entry name" value="SLAC/SLAH"/>
</dbReference>
<comment type="similarity">
    <text evidence="2">Belongs to the SLAC1 S-type anion channel family.</text>
</comment>
<keyword evidence="4" id="KW-1003">Cell membrane</keyword>
<evidence type="ECO:0000256" key="4">
    <source>
        <dbReference type="ARBA" id="ARBA00022475"/>
    </source>
</evidence>
<keyword evidence="6 9" id="KW-1133">Transmembrane helix</keyword>
<dbReference type="Proteomes" id="UP001064489">
    <property type="component" value="Chromosome 13"/>
</dbReference>
<dbReference type="GO" id="GO:0008308">
    <property type="term" value="F:voltage-gated monoatomic anion channel activity"/>
    <property type="evidence" value="ECO:0007669"/>
    <property type="project" value="InterPro"/>
</dbReference>
<comment type="subcellular location">
    <subcellularLocation>
        <location evidence="1">Cell membrane</location>
        <topology evidence="1">Multi-pass membrane protein</topology>
    </subcellularLocation>
</comment>
<proteinExistence type="inferred from homology"/>
<keyword evidence="3" id="KW-0813">Transport</keyword>
<dbReference type="Gene3D" id="1.50.10.150">
    <property type="entry name" value="Voltage-dependent anion channel"/>
    <property type="match status" value="1"/>
</dbReference>
<dbReference type="Pfam" id="PF03595">
    <property type="entry name" value="SLAC1"/>
    <property type="match status" value="1"/>
</dbReference>
<evidence type="ECO:0000256" key="3">
    <source>
        <dbReference type="ARBA" id="ARBA00022448"/>
    </source>
</evidence>